<reference evidence="8 9" key="1">
    <citation type="submission" date="2018-02" db="EMBL/GenBank/DDBJ databases">
        <title>Genomic Encyclopedia of Archaeal and Bacterial Type Strains, Phase II (KMG-II): from individual species to whole genera.</title>
        <authorList>
            <person name="Goeker M."/>
        </authorList>
    </citation>
    <scope>NUCLEOTIDE SEQUENCE [LARGE SCALE GENOMIC DNA]</scope>
    <source>
        <strain evidence="8 9">DSM 21165</strain>
    </source>
</reference>
<evidence type="ECO:0000259" key="7">
    <source>
        <dbReference type="PROSITE" id="PS50022"/>
    </source>
</evidence>
<protein>
    <recommendedName>
        <fullName evidence="3">beta-N-acetylhexosaminidase</fullName>
        <ecNumber evidence="3">3.2.1.52</ecNumber>
    </recommendedName>
</protein>
<dbReference type="InterPro" id="IPR025705">
    <property type="entry name" value="Beta_hexosaminidase_sua/sub"/>
</dbReference>
<dbReference type="GO" id="GO:0004563">
    <property type="term" value="F:beta-N-acetylhexosaminidase activity"/>
    <property type="evidence" value="ECO:0007669"/>
    <property type="project" value="UniProtKB-EC"/>
</dbReference>
<dbReference type="Pfam" id="PF00754">
    <property type="entry name" value="F5_F8_type_C"/>
    <property type="match status" value="1"/>
</dbReference>
<dbReference type="PRINTS" id="PR00738">
    <property type="entry name" value="GLHYDRLASE20"/>
</dbReference>
<evidence type="ECO:0000256" key="6">
    <source>
        <dbReference type="PIRSR" id="PIRSR625705-1"/>
    </source>
</evidence>
<dbReference type="PANTHER" id="PTHR22600">
    <property type="entry name" value="BETA-HEXOSAMINIDASE"/>
    <property type="match status" value="1"/>
</dbReference>
<dbReference type="RefSeq" id="WP_105472810.1">
    <property type="nucleotide sequence ID" value="NZ_PVEO01000002.1"/>
</dbReference>
<name>A0A362X1K0_9FLAO</name>
<dbReference type="GO" id="GO:0016020">
    <property type="term" value="C:membrane"/>
    <property type="evidence" value="ECO:0007669"/>
    <property type="project" value="TreeGrafter"/>
</dbReference>
<evidence type="ECO:0000256" key="3">
    <source>
        <dbReference type="ARBA" id="ARBA00012663"/>
    </source>
</evidence>
<organism evidence="8 9">
    <name type="scientific">Jejuia pallidilutea</name>
    <dbReference type="NCBI Taxonomy" id="504487"/>
    <lineage>
        <taxon>Bacteria</taxon>
        <taxon>Pseudomonadati</taxon>
        <taxon>Bacteroidota</taxon>
        <taxon>Flavobacteriia</taxon>
        <taxon>Flavobacteriales</taxon>
        <taxon>Flavobacteriaceae</taxon>
        <taxon>Jejuia</taxon>
    </lineage>
</organism>
<dbReference type="Pfam" id="PF00728">
    <property type="entry name" value="Glyco_hydro_20"/>
    <property type="match status" value="1"/>
</dbReference>
<evidence type="ECO:0000256" key="5">
    <source>
        <dbReference type="ARBA" id="ARBA00023295"/>
    </source>
</evidence>
<evidence type="ECO:0000313" key="9">
    <source>
        <dbReference type="Proteomes" id="UP000251545"/>
    </source>
</evidence>
<dbReference type="Gene3D" id="3.20.20.80">
    <property type="entry name" value="Glycosidases"/>
    <property type="match status" value="1"/>
</dbReference>
<comment type="caution">
    <text evidence="8">The sequence shown here is derived from an EMBL/GenBank/DDBJ whole genome shotgun (WGS) entry which is preliminary data.</text>
</comment>
<evidence type="ECO:0000256" key="1">
    <source>
        <dbReference type="ARBA" id="ARBA00001231"/>
    </source>
</evidence>
<dbReference type="SUPFAM" id="SSF51445">
    <property type="entry name" value="(Trans)glycosidases"/>
    <property type="match status" value="1"/>
</dbReference>
<dbReference type="InterPro" id="IPR015883">
    <property type="entry name" value="Glyco_hydro_20_cat"/>
</dbReference>
<dbReference type="PROSITE" id="PS50022">
    <property type="entry name" value="FA58C_3"/>
    <property type="match status" value="1"/>
</dbReference>
<dbReference type="Proteomes" id="UP000251545">
    <property type="component" value="Unassembled WGS sequence"/>
</dbReference>
<dbReference type="Pfam" id="PF02838">
    <property type="entry name" value="Glyco_hydro_20b"/>
    <property type="match status" value="1"/>
</dbReference>
<dbReference type="AlphaFoldDB" id="A0A362X1K0"/>
<dbReference type="EMBL" id="PVEO01000002">
    <property type="protein sequence ID" value="PQV50223.1"/>
    <property type="molecule type" value="Genomic_DNA"/>
</dbReference>
<keyword evidence="4" id="KW-0378">Hydrolase</keyword>
<dbReference type="SUPFAM" id="SSF49785">
    <property type="entry name" value="Galactose-binding domain-like"/>
    <property type="match status" value="1"/>
</dbReference>
<dbReference type="InterPro" id="IPR000421">
    <property type="entry name" value="FA58C"/>
</dbReference>
<sequence length="778" mass="88475">MKIRCFSCFSILAVTFVLLNACKEKASIAYQESDIQIIPKVGSLQLNSGVFQFNENTVFVASNQQQKIAAQLLIDKFKNASGWNLPIVSTIPKNNYVAFKTDVGLDAEAYALKVNENGITISASDSSGFLYAVQSLRQLLPVEIESTTVVKDIDWQIPNVDIVDGPRFPWRGLMLDLSRHFFNKAYIKETIDALSLHKLNILHLHLVDDQGWRIEIKKYPKLTEVGAWRVDQEHLPWNSRTENNPKEKGTYGGYLTQEDLKDIVAYAALKGVEVVPEIEMPAHVSSAIAAYPELSCHEQPIAVPSGALWPITDIYCAGKESTFQFLEDILLEVMEIFPSRYIHIGGDEATKTNWEKCVHCKKRIAQEGLKNVEELQSYFIKRIEKFINSKGKKLIGWDEILEGGLAPEATVMSWRGVKGGVEAAKYGNDAIMSPVGYCYFDYYQGPPEYEPKAGGSVITVSKVYDFEPIVDELSTEEAKHILGGQANVWAEHIPTEDHSQYMIFPRLTALSETLWSPKELRDWNDFSGRLKTMMQRFELLDINYAKSAYIITSKVEANAEDKSVELTLHNEFLDSDIRYAFGDAELNEQSAKFVTPIKLKRTTVVKAAMFKENKPTGMVFKDTITFHKAVSSKVDYITKYHNRYQGSGDFNLVNTLRGTKNFRDGRWQAWLNEDAEVIIDLGEEKDIKRVTIGSMENQKNAIFYPSKIQVFVSKNGKEFVEVKSFNRAFKPNKETELKEFNLEFEPIKARVVKVKLSLSHHIRERNEGWIFVDEILIH</sequence>
<dbReference type="Gene3D" id="2.60.120.260">
    <property type="entry name" value="Galactose-binding domain-like"/>
    <property type="match status" value="1"/>
</dbReference>
<evidence type="ECO:0000313" key="8">
    <source>
        <dbReference type="EMBL" id="PQV50223.1"/>
    </source>
</evidence>
<keyword evidence="5" id="KW-0326">Glycosidase</keyword>
<dbReference type="EC" id="3.2.1.52" evidence="3"/>
<comment type="catalytic activity">
    <reaction evidence="1">
        <text>Hydrolysis of terminal non-reducing N-acetyl-D-hexosamine residues in N-acetyl-beta-D-hexosaminides.</text>
        <dbReference type="EC" id="3.2.1.52"/>
    </reaction>
</comment>
<feature type="active site" description="Proton donor" evidence="6">
    <location>
        <position position="348"/>
    </location>
</feature>
<dbReference type="SUPFAM" id="SSF55545">
    <property type="entry name" value="beta-N-acetylhexosaminidase-like domain"/>
    <property type="match status" value="1"/>
</dbReference>
<accession>A0A362X1K0</accession>
<proteinExistence type="inferred from homology"/>
<dbReference type="InterPro" id="IPR017853">
    <property type="entry name" value="GH"/>
</dbReference>
<dbReference type="InterPro" id="IPR008979">
    <property type="entry name" value="Galactose-bd-like_sf"/>
</dbReference>
<dbReference type="PANTHER" id="PTHR22600:SF57">
    <property type="entry name" value="BETA-N-ACETYLHEXOSAMINIDASE"/>
    <property type="match status" value="1"/>
</dbReference>
<dbReference type="InterPro" id="IPR015882">
    <property type="entry name" value="HEX_bac_N"/>
</dbReference>
<dbReference type="GO" id="GO:0005975">
    <property type="term" value="P:carbohydrate metabolic process"/>
    <property type="evidence" value="ECO:0007669"/>
    <property type="project" value="InterPro"/>
</dbReference>
<comment type="similarity">
    <text evidence="2">Belongs to the glycosyl hydrolase 20 family.</text>
</comment>
<dbReference type="InterPro" id="IPR029018">
    <property type="entry name" value="Hex-like_dom2"/>
</dbReference>
<dbReference type="Gene3D" id="3.30.379.10">
    <property type="entry name" value="Chitobiase/beta-hexosaminidase domain 2-like"/>
    <property type="match status" value="1"/>
</dbReference>
<evidence type="ECO:0000256" key="2">
    <source>
        <dbReference type="ARBA" id="ARBA00006285"/>
    </source>
</evidence>
<dbReference type="GO" id="GO:0030203">
    <property type="term" value="P:glycosaminoglycan metabolic process"/>
    <property type="evidence" value="ECO:0007669"/>
    <property type="project" value="TreeGrafter"/>
</dbReference>
<evidence type="ECO:0000256" key="4">
    <source>
        <dbReference type="ARBA" id="ARBA00022801"/>
    </source>
</evidence>
<dbReference type="CDD" id="cd06563">
    <property type="entry name" value="GH20_chitobiase-like"/>
    <property type="match status" value="1"/>
</dbReference>
<gene>
    <name evidence="8" type="ORF">CLV33_10280</name>
</gene>
<feature type="domain" description="F5/8 type C" evidence="7">
    <location>
        <begin position="667"/>
        <end position="754"/>
    </location>
</feature>